<proteinExistence type="predicted"/>
<evidence type="ECO:0000259" key="1">
    <source>
        <dbReference type="Pfam" id="PF25597"/>
    </source>
</evidence>
<feature type="domain" description="Retroviral polymerase SH3-like" evidence="1">
    <location>
        <begin position="4"/>
        <end position="46"/>
    </location>
</feature>
<gene>
    <name evidence="2" type="ORF">G2W53_042056</name>
</gene>
<dbReference type="Pfam" id="PF25597">
    <property type="entry name" value="SH3_retrovirus"/>
    <property type="match status" value="1"/>
</dbReference>
<evidence type="ECO:0000313" key="3">
    <source>
        <dbReference type="Proteomes" id="UP000634136"/>
    </source>
</evidence>
<organism evidence="2 3">
    <name type="scientific">Senna tora</name>
    <dbReference type="NCBI Taxonomy" id="362788"/>
    <lineage>
        <taxon>Eukaryota</taxon>
        <taxon>Viridiplantae</taxon>
        <taxon>Streptophyta</taxon>
        <taxon>Embryophyta</taxon>
        <taxon>Tracheophyta</taxon>
        <taxon>Spermatophyta</taxon>
        <taxon>Magnoliopsida</taxon>
        <taxon>eudicotyledons</taxon>
        <taxon>Gunneridae</taxon>
        <taxon>Pentapetalae</taxon>
        <taxon>rosids</taxon>
        <taxon>fabids</taxon>
        <taxon>Fabales</taxon>
        <taxon>Fabaceae</taxon>
        <taxon>Caesalpinioideae</taxon>
        <taxon>Cassia clade</taxon>
        <taxon>Senna</taxon>
    </lineage>
</organism>
<comment type="caution">
    <text evidence="2">The sequence shown here is derived from an EMBL/GenBank/DDBJ whole genome shotgun (WGS) entry which is preliminary data.</text>
</comment>
<keyword evidence="3" id="KW-1185">Reference proteome</keyword>
<dbReference type="Proteomes" id="UP000634136">
    <property type="component" value="Unassembled WGS sequence"/>
</dbReference>
<name>A0A834SEQ6_9FABA</name>
<dbReference type="EMBL" id="JAAIUW010000013">
    <property type="protein sequence ID" value="KAF7802945.1"/>
    <property type="molecule type" value="Genomic_DNA"/>
</dbReference>
<dbReference type="OrthoDB" id="1751313at2759"/>
<evidence type="ECO:0000313" key="2">
    <source>
        <dbReference type="EMBL" id="KAF7802945.1"/>
    </source>
</evidence>
<reference evidence="2" key="1">
    <citation type="submission" date="2020-09" db="EMBL/GenBank/DDBJ databases">
        <title>Genome-Enabled Discovery of Anthraquinone Biosynthesis in Senna tora.</title>
        <authorList>
            <person name="Kang S.-H."/>
            <person name="Pandey R.P."/>
            <person name="Lee C.-M."/>
            <person name="Sim J.-S."/>
            <person name="Jeong J.-T."/>
            <person name="Choi B.-S."/>
            <person name="Jung M."/>
            <person name="Ginzburg D."/>
            <person name="Zhao K."/>
            <person name="Won S.Y."/>
            <person name="Oh T.-J."/>
            <person name="Yu Y."/>
            <person name="Kim N.-H."/>
            <person name="Lee O.R."/>
            <person name="Lee T.-H."/>
            <person name="Bashyal P."/>
            <person name="Kim T.-S."/>
            <person name="Lee W.-H."/>
            <person name="Kawkins C."/>
            <person name="Kim C.-K."/>
            <person name="Kim J.S."/>
            <person name="Ahn B.O."/>
            <person name="Rhee S.Y."/>
            <person name="Sohng J.K."/>
        </authorList>
    </citation>
    <scope>NUCLEOTIDE SEQUENCE</scope>
    <source>
        <tissue evidence="2">Leaf</tissue>
    </source>
</reference>
<dbReference type="AlphaFoldDB" id="A0A834SEQ6"/>
<sequence>MCISARCTFLGYSLHHKGYKCLDANGRMYIARSVKFDKGTFPFQLSNGTSTNSPPSLSLSSSFPPIPVVPSVSLSTPQGHINTQGHITTQHPIPVTIPLLSSPTSHSTPITHINDQSNTTPIITPQPATVPSSLGSLVSSSTDTSPVMNFHLMQTRAKALSLGCFLSH</sequence>
<accession>A0A834SEQ6</accession>
<dbReference type="InterPro" id="IPR057670">
    <property type="entry name" value="SH3_retrovirus"/>
</dbReference>
<protein>
    <submittedName>
        <fullName evidence="2">Retrovirus-related Pol polyprotein from transposon TNT 1-94</fullName>
    </submittedName>
</protein>